<protein>
    <recommendedName>
        <fullName evidence="13">SUN domain-containing ossification factor</fullName>
    </recommendedName>
    <alternativeName>
        <fullName evidence="15">Membrane protein CH1</fullName>
    </alternativeName>
    <alternativeName>
        <fullName evidence="14">SUN-like protein 1</fullName>
    </alternativeName>
</protein>
<reference evidence="19" key="1">
    <citation type="submission" date="2020-02" db="EMBL/GenBank/DDBJ databases">
        <authorList>
            <person name="Enbody D E."/>
            <person name="Pettersson E M."/>
        </authorList>
    </citation>
    <scope>NUCLEOTIDE SEQUENCE [LARGE SCALE GENOMIC DNA]</scope>
</reference>
<feature type="compositionally biased region" description="Low complexity" evidence="16">
    <location>
        <begin position="997"/>
        <end position="1006"/>
    </location>
</feature>
<dbReference type="Gene3D" id="2.60.120.260">
    <property type="entry name" value="Galactose-binding domain-like"/>
    <property type="match status" value="1"/>
</dbReference>
<proteinExistence type="predicted"/>
<keyword evidence="3 17" id="KW-0812">Transmembrane</keyword>
<feature type="domain" description="SUN" evidence="18">
    <location>
        <begin position="137"/>
        <end position="306"/>
    </location>
</feature>
<evidence type="ECO:0000313" key="19">
    <source>
        <dbReference type="Ensembl" id="ENSCPVP00000001499.2"/>
    </source>
</evidence>
<evidence type="ECO:0000256" key="15">
    <source>
        <dbReference type="ARBA" id="ARBA00081911"/>
    </source>
</evidence>
<dbReference type="PROSITE" id="PS51469">
    <property type="entry name" value="SUN"/>
    <property type="match status" value="1"/>
</dbReference>
<accession>A0A8U8B7X5</accession>
<dbReference type="GO" id="GO:0001503">
    <property type="term" value="P:ossification"/>
    <property type="evidence" value="ECO:0007669"/>
    <property type="project" value="UniProtKB-KW"/>
</dbReference>
<feature type="compositionally biased region" description="Low complexity" evidence="16">
    <location>
        <begin position="378"/>
        <end position="388"/>
    </location>
</feature>
<feature type="compositionally biased region" description="Basic and acidic residues" evidence="16">
    <location>
        <begin position="495"/>
        <end position="505"/>
    </location>
</feature>
<keyword evidence="20" id="KW-1185">Reference proteome</keyword>
<dbReference type="Proteomes" id="UP000694382">
    <property type="component" value="Chromosome 8"/>
</dbReference>
<dbReference type="GO" id="GO:0030867">
    <property type="term" value="C:rough endoplasmic reticulum membrane"/>
    <property type="evidence" value="ECO:0007669"/>
    <property type="project" value="UniProtKB-SubCell"/>
</dbReference>
<dbReference type="FunFam" id="2.60.120.260:FF:000024">
    <property type="entry name" value="SUN domain containing ossification factor"/>
    <property type="match status" value="1"/>
</dbReference>
<dbReference type="Ensembl" id="ENSCPVT00000001567.2">
    <property type="protein sequence ID" value="ENSCPVP00000001499.2"/>
    <property type="gene ID" value="ENSCPVG00000001091.2"/>
</dbReference>
<sequence>SAIENSRADIPVVSSSEAEQSEPDCDIGGTLEADPQSEPSSFVSPPESLAGQHIENISSSHGKGKKTKSEFESKVSAAEKGADEQKSALNASENLKREVSWYPLREIDPTSVITPKDPGDIPTFDEWKKKVMEVEKEKSQSMHPSAVGGQHSTKKVQKNRNNYASVECGAKILAANPEAKSTSAILMENMDLYMLNPCSTKIWFVVELCEPVQVKQFDIANHELFSSTPKDFLVSISDRYPTNKWIKLGTFHARDERNVQSFPLDEQMYAKYVKMFIKYIKVELISHFGSEHFCPLSLIRVFGTSMVEEYEEIADSQYQSERQELFDEDYGKQIFCAFLAIQAALVLLVAHHFLYMMKDLTVNLLVDTGNKSVSENVTATPATSTAAPRLPEPTPVPSPELVTTDIPQLEKEQVMVDLTKESPIVQLVHEYEEDTSQSTVTLLPSDEQEEEAAAWFELETEKYCSDMAAVCCISTFSEYLLKWCSVAAAMHRQHSETGGEERPPHPVDVQQPQPALTESAHTAAQEPLPEQVDSKAEKPPGSAVGVDFSAVHEEISNETTESIELEPSHPQTVSQSLLLEVTSEVKPSPTTDTVLEPPKVDSGQVAPRVTPQVDVPELSTEMEKAESSAVEESPEPTVATEVKEVSTREPVATPVIPKPTETVPVMLWKGRRALQKCRNLLCLLLSLPCLPRQRRDEQAAEEALLALPVSGGPQRTATDFYAELQNSTELGYTNGNLVHGSNQKESVFMRLNNRIKALEVNMSLSSRYLEELSQRYRKQMEEMQKAFNKTIIKLQNTSRIAEEQDQRQTEAIQLLQAQLTNMTQLASNLSATVAELKREVSDRQTYLVISLVLCLILGLVLFVQRCRSPSQFCEDYLSKIPKSNHYPSPKRCFSSYDDMNLKRRTSLPLVRSQSFQLAGKEVDPEDLYIVEPLKFSPEKKKKRCKYKSEKPETIKPTTEPLHPIANGEIKGRKPFTNQRDFSNIGEVYHSSYKGPPSEGSSETSSQSDESYFCGISACTSLCNGQTQKTKTEKRAVKRRRSKVSDQGKLIKTLIQTKSGSMPSLHDIIKGNKDITVGTLGVTTVSGHI</sequence>
<feature type="region of interest" description="Disordered" evidence="16">
    <location>
        <begin position="495"/>
        <end position="544"/>
    </location>
</feature>
<keyword evidence="4" id="KW-0732">Signal</keyword>
<dbReference type="SUPFAM" id="SSF49785">
    <property type="entry name" value="Galactose-binding domain-like"/>
    <property type="match status" value="1"/>
</dbReference>
<dbReference type="InterPro" id="IPR008979">
    <property type="entry name" value="Galactose-bd-like_sf"/>
</dbReference>
<accession>A0A8C3M705</accession>
<dbReference type="InterPro" id="IPR045120">
    <property type="entry name" value="Suco/Slp1-like"/>
</dbReference>
<comment type="subcellular location">
    <subcellularLocation>
        <location evidence="11">Rough endoplasmic reticulum membrane</location>
        <topology evidence="11">Single-pass type I membrane protein</topology>
    </subcellularLocation>
</comment>
<keyword evidence="2" id="KW-0597">Phosphoprotein</keyword>
<evidence type="ECO:0000256" key="17">
    <source>
        <dbReference type="SAM" id="Phobius"/>
    </source>
</evidence>
<dbReference type="InterPro" id="IPR012919">
    <property type="entry name" value="SUN_dom"/>
</dbReference>
<evidence type="ECO:0000256" key="1">
    <source>
        <dbReference type="ARBA" id="ARBA00022473"/>
    </source>
</evidence>
<feature type="region of interest" description="Disordered" evidence="16">
    <location>
        <begin position="625"/>
        <end position="650"/>
    </location>
</feature>
<keyword evidence="6" id="KW-0892">Osteogenesis</keyword>
<evidence type="ECO:0000256" key="3">
    <source>
        <dbReference type="ARBA" id="ARBA00022692"/>
    </source>
</evidence>
<dbReference type="GO" id="GO:0046850">
    <property type="term" value="P:regulation of bone remodeling"/>
    <property type="evidence" value="ECO:0007669"/>
    <property type="project" value="TreeGrafter"/>
</dbReference>
<keyword evidence="1" id="KW-0217">Developmental protein</keyword>
<evidence type="ECO:0000313" key="20">
    <source>
        <dbReference type="Proteomes" id="UP000694382"/>
    </source>
</evidence>
<evidence type="ECO:0000256" key="14">
    <source>
        <dbReference type="ARBA" id="ARBA00075366"/>
    </source>
</evidence>
<evidence type="ECO:0000256" key="5">
    <source>
        <dbReference type="ARBA" id="ARBA00022824"/>
    </source>
</evidence>
<feature type="compositionally biased region" description="Low complexity" evidence="16">
    <location>
        <begin position="36"/>
        <end position="48"/>
    </location>
</feature>
<evidence type="ECO:0000256" key="7">
    <source>
        <dbReference type="ARBA" id="ARBA00022989"/>
    </source>
</evidence>
<reference evidence="19" key="2">
    <citation type="submission" date="2025-08" db="UniProtKB">
        <authorList>
            <consortium name="Ensembl"/>
        </authorList>
    </citation>
    <scope>IDENTIFICATION</scope>
</reference>
<comment type="function">
    <text evidence="12">Required for bone modeling during late embryogenesis. Regulates type I collagen synthesis in osteoblasts during their postnatal maturation.</text>
</comment>
<keyword evidence="10" id="KW-0325">Glycoprotein</keyword>
<feature type="transmembrane region" description="Helical" evidence="17">
    <location>
        <begin position="845"/>
        <end position="863"/>
    </location>
</feature>
<evidence type="ECO:0000259" key="18">
    <source>
        <dbReference type="PROSITE" id="PS51469"/>
    </source>
</evidence>
<evidence type="ECO:0000256" key="16">
    <source>
        <dbReference type="SAM" id="MobiDB-lite"/>
    </source>
</evidence>
<evidence type="ECO:0000256" key="2">
    <source>
        <dbReference type="ARBA" id="ARBA00022553"/>
    </source>
</evidence>
<evidence type="ECO:0000256" key="4">
    <source>
        <dbReference type="ARBA" id="ARBA00022729"/>
    </source>
</evidence>
<dbReference type="GO" id="GO:0034975">
    <property type="term" value="P:protein folding in endoplasmic reticulum"/>
    <property type="evidence" value="ECO:0007669"/>
    <property type="project" value="TreeGrafter"/>
</dbReference>
<reference evidence="19" key="3">
    <citation type="submission" date="2025-09" db="UniProtKB">
        <authorList>
            <consortium name="Ensembl"/>
        </authorList>
    </citation>
    <scope>IDENTIFICATION</scope>
</reference>
<dbReference type="PANTHER" id="PTHR12953">
    <property type="entry name" value="MEMBRANE PROTEIN CH1 RELATED"/>
    <property type="match status" value="1"/>
</dbReference>
<feature type="region of interest" description="Disordered" evidence="16">
    <location>
        <begin position="586"/>
        <end position="606"/>
    </location>
</feature>
<name>A0A8C3M705_GEOPR</name>
<evidence type="ECO:0000256" key="9">
    <source>
        <dbReference type="ARBA" id="ARBA00023136"/>
    </source>
</evidence>
<dbReference type="Pfam" id="PF07738">
    <property type="entry name" value="Sad1_UNC"/>
    <property type="match status" value="1"/>
</dbReference>
<evidence type="ECO:0000256" key="6">
    <source>
        <dbReference type="ARBA" id="ARBA00022855"/>
    </source>
</evidence>
<keyword evidence="5" id="KW-0256">Endoplasmic reticulum</keyword>
<keyword evidence="7 17" id="KW-1133">Transmembrane helix</keyword>
<dbReference type="PANTHER" id="PTHR12953:SF0">
    <property type="entry name" value="SUN DOMAIN-CONTAINING OSSIFICATION FACTOR"/>
    <property type="match status" value="1"/>
</dbReference>
<feature type="region of interest" description="Disordered" evidence="16">
    <location>
        <begin position="376"/>
        <end position="400"/>
    </location>
</feature>
<organism evidence="19 20">
    <name type="scientific">Geospiza parvula</name>
    <name type="common">Small tree-finch</name>
    <name type="synonym">Camarhynchus parvulus</name>
    <dbReference type="NCBI Taxonomy" id="87175"/>
    <lineage>
        <taxon>Eukaryota</taxon>
        <taxon>Metazoa</taxon>
        <taxon>Chordata</taxon>
        <taxon>Craniata</taxon>
        <taxon>Vertebrata</taxon>
        <taxon>Euteleostomi</taxon>
        <taxon>Archelosauria</taxon>
        <taxon>Archosauria</taxon>
        <taxon>Dinosauria</taxon>
        <taxon>Saurischia</taxon>
        <taxon>Theropoda</taxon>
        <taxon>Coelurosauria</taxon>
        <taxon>Aves</taxon>
        <taxon>Neognathae</taxon>
        <taxon>Neoaves</taxon>
        <taxon>Telluraves</taxon>
        <taxon>Australaves</taxon>
        <taxon>Passeriformes</taxon>
        <taxon>Thraupidae</taxon>
        <taxon>Camarhynchus</taxon>
    </lineage>
</organism>
<feature type="region of interest" description="Disordered" evidence="16">
    <location>
        <begin position="946"/>
        <end position="976"/>
    </location>
</feature>
<feature type="region of interest" description="Disordered" evidence="16">
    <location>
        <begin position="987"/>
        <end position="1006"/>
    </location>
</feature>
<keyword evidence="9 17" id="KW-0472">Membrane</keyword>
<dbReference type="AlphaFoldDB" id="A0A8C3M705"/>
<feature type="region of interest" description="Disordered" evidence="16">
    <location>
        <begin position="1"/>
        <end position="91"/>
    </location>
</feature>
<evidence type="ECO:0000256" key="10">
    <source>
        <dbReference type="ARBA" id="ARBA00023180"/>
    </source>
</evidence>
<evidence type="ECO:0000256" key="8">
    <source>
        <dbReference type="ARBA" id="ARBA00023054"/>
    </source>
</evidence>
<evidence type="ECO:0000256" key="12">
    <source>
        <dbReference type="ARBA" id="ARBA00055064"/>
    </source>
</evidence>
<keyword evidence="8" id="KW-0175">Coiled coil</keyword>
<evidence type="ECO:0000256" key="13">
    <source>
        <dbReference type="ARBA" id="ARBA00067685"/>
    </source>
</evidence>
<evidence type="ECO:0000256" key="11">
    <source>
        <dbReference type="ARBA" id="ARBA00034697"/>
    </source>
</evidence>